<dbReference type="EMBL" id="GL376626">
    <property type="status" value="NOT_ANNOTATED_CDS"/>
    <property type="molecule type" value="Genomic_DNA"/>
</dbReference>
<evidence type="ECO:0000256" key="1">
    <source>
        <dbReference type="SAM" id="MobiDB-lite"/>
    </source>
</evidence>
<dbReference type="PANTHER" id="PTHR35796">
    <property type="entry name" value="HYPOTHETICAL CYTOSOLIC PROTEIN"/>
    <property type="match status" value="1"/>
</dbReference>
<sequence length="517" mass="57586">MRQPGEGFGGGFGFAGGIPDLPELESLDLNILRDWLDGSTFSSDDDRDESEDMGMDVDDDASAAEPSPLMALLQQHAPQLASVAETMMGGGSSSNSKRTRNAARKQQATKKEPGVAAIPESPASTRSLSASDDEPRKKTWPNQREELAYLRVKVCEMENQLQELKNASRKQFKSQVLARISNGDSEGMVSCSTPAALWEQVANRQLDEKNRAEVENRKLRGMVESQIRLAKKLQQLLRKRQIWEGLMESKAKNEMHFKPEESKIYGFLAQQIVERYPFIDAYFDELGMTRVANEAREVNVKYDETNATTNADGTPSNKGGIMYLEMKECKLMPFDFRMADSAVWRCLKAEIIKLQNASATIIEDDDHVLRAKVAVNIAGRGSEVELTVWSYWRRFVEAERIVYTVESLGITGGDTSTGTPIVQLKQSATAVIQQLRQTTAPVASIIKVYMRSTPSIIQDLDLSAQETHTGVDNHPHVGVLTDMLVGSYQQNIESMYKAVENLLLDDMFKMSRAGRVA</sequence>
<name>K3W9L5_GLOUD</name>
<feature type="compositionally biased region" description="Basic and acidic residues" evidence="1">
    <location>
        <begin position="133"/>
        <end position="142"/>
    </location>
</feature>
<dbReference type="PANTHER" id="PTHR35796:SF3">
    <property type="entry name" value="BHLH DOMAIN-CONTAINING PROTEIN"/>
    <property type="match status" value="1"/>
</dbReference>
<feature type="region of interest" description="Disordered" evidence="1">
    <location>
        <begin position="37"/>
        <end position="69"/>
    </location>
</feature>
<feature type="compositionally biased region" description="Acidic residues" evidence="1">
    <location>
        <begin position="43"/>
        <end position="62"/>
    </location>
</feature>
<dbReference type="eggNOG" id="ENOG502SHSR">
    <property type="taxonomic scope" value="Eukaryota"/>
</dbReference>
<organism evidence="2 3">
    <name type="scientific">Globisporangium ultimum (strain ATCC 200006 / CBS 805.95 / DAOM BR144)</name>
    <name type="common">Pythium ultimum</name>
    <dbReference type="NCBI Taxonomy" id="431595"/>
    <lineage>
        <taxon>Eukaryota</taxon>
        <taxon>Sar</taxon>
        <taxon>Stramenopiles</taxon>
        <taxon>Oomycota</taxon>
        <taxon>Peronosporomycetes</taxon>
        <taxon>Pythiales</taxon>
        <taxon>Pythiaceae</taxon>
        <taxon>Globisporangium</taxon>
    </lineage>
</organism>
<dbReference type="EnsemblProtists" id="PYU1_T001656">
    <property type="protein sequence ID" value="PYU1_T001656"/>
    <property type="gene ID" value="PYU1_G001655"/>
</dbReference>
<reference evidence="3" key="2">
    <citation type="submission" date="2010-04" db="EMBL/GenBank/DDBJ databases">
        <authorList>
            <person name="Buell R."/>
            <person name="Hamilton J."/>
            <person name="Hostetler J."/>
        </authorList>
    </citation>
    <scope>NUCLEOTIDE SEQUENCE [LARGE SCALE GENOMIC DNA]</scope>
    <source>
        <strain evidence="3">DAOM:BR144</strain>
    </source>
</reference>
<reference evidence="2" key="3">
    <citation type="submission" date="2015-02" db="UniProtKB">
        <authorList>
            <consortium name="EnsemblProtists"/>
        </authorList>
    </citation>
    <scope>IDENTIFICATION</scope>
    <source>
        <strain evidence="2">DAOM BR144</strain>
    </source>
</reference>
<reference evidence="3" key="1">
    <citation type="journal article" date="2010" name="Genome Biol.">
        <title>Genome sequence of the necrotrophic plant pathogen Pythium ultimum reveals original pathogenicity mechanisms and effector repertoire.</title>
        <authorList>
            <person name="Levesque C.A."/>
            <person name="Brouwer H."/>
            <person name="Cano L."/>
            <person name="Hamilton J.P."/>
            <person name="Holt C."/>
            <person name="Huitema E."/>
            <person name="Raffaele S."/>
            <person name="Robideau G.P."/>
            <person name="Thines M."/>
            <person name="Win J."/>
            <person name="Zerillo M.M."/>
            <person name="Beakes G.W."/>
            <person name="Boore J.L."/>
            <person name="Busam D."/>
            <person name="Dumas B."/>
            <person name="Ferriera S."/>
            <person name="Fuerstenberg S.I."/>
            <person name="Gachon C.M."/>
            <person name="Gaulin E."/>
            <person name="Govers F."/>
            <person name="Grenville-Briggs L."/>
            <person name="Horner N."/>
            <person name="Hostetler J."/>
            <person name="Jiang R.H."/>
            <person name="Johnson J."/>
            <person name="Krajaejun T."/>
            <person name="Lin H."/>
            <person name="Meijer H.J."/>
            <person name="Moore B."/>
            <person name="Morris P."/>
            <person name="Phuntmart V."/>
            <person name="Puiu D."/>
            <person name="Shetty J."/>
            <person name="Stajich J.E."/>
            <person name="Tripathy S."/>
            <person name="Wawra S."/>
            <person name="van West P."/>
            <person name="Whitty B.R."/>
            <person name="Coutinho P.M."/>
            <person name="Henrissat B."/>
            <person name="Martin F."/>
            <person name="Thomas P.D."/>
            <person name="Tyler B.M."/>
            <person name="De Vries R.P."/>
            <person name="Kamoun S."/>
            <person name="Yandell M."/>
            <person name="Tisserat N."/>
            <person name="Buell C.R."/>
        </authorList>
    </citation>
    <scope>NUCLEOTIDE SEQUENCE</scope>
    <source>
        <strain evidence="3">DAOM:BR144</strain>
    </source>
</reference>
<dbReference type="VEuPathDB" id="FungiDB:PYU1_G001655"/>
<evidence type="ECO:0000313" key="3">
    <source>
        <dbReference type="Proteomes" id="UP000019132"/>
    </source>
</evidence>
<protein>
    <submittedName>
        <fullName evidence="2">Uncharacterized protein</fullName>
    </submittedName>
</protein>
<keyword evidence="3" id="KW-1185">Reference proteome</keyword>
<dbReference type="AlphaFoldDB" id="K3W9L5"/>
<dbReference type="HOGENOM" id="CLU_040259_0_0_1"/>
<dbReference type="InParanoid" id="K3W9L5"/>
<dbReference type="STRING" id="431595.K3W9L5"/>
<dbReference type="OMA" id="YSPDDGM"/>
<dbReference type="Proteomes" id="UP000019132">
    <property type="component" value="Unassembled WGS sequence"/>
</dbReference>
<proteinExistence type="predicted"/>
<feature type="region of interest" description="Disordered" evidence="1">
    <location>
        <begin position="86"/>
        <end position="142"/>
    </location>
</feature>
<accession>K3W9L5</accession>
<evidence type="ECO:0000313" key="2">
    <source>
        <dbReference type="EnsemblProtists" id="PYU1_T001656"/>
    </source>
</evidence>